<dbReference type="Pfam" id="PF17853">
    <property type="entry name" value="GGDEF_2"/>
    <property type="match status" value="1"/>
</dbReference>
<feature type="domain" description="Purine catabolism PurC-like" evidence="2">
    <location>
        <begin position="7"/>
        <end position="123"/>
    </location>
</feature>
<dbReference type="PANTHER" id="PTHR33744:SF1">
    <property type="entry name" value="DNA-BINDING TRANSCRIPTIONAL ACTIVATOR ADER"/>
    <property type="match status" value="1"/>
</dbReference>
<dbReference type="InterPro" id="IPR041522">
    <property type="entry name" value="CdaR_GGDEF"/>
</dbReference>
<dbReference type="EMBL" id="FMWL01000005">
    <property type="protein sequence ID" value="SCZ78575.1"/>
    <property type="molecule type" value="Genomic_DNA"/>
</dbReference>
<dbReference type="PANTHER" id="PTHR33744">
    <property type="entry name" value="CARBOHYDRATE DIACID REGULATOR"/>
    <property type="match status" value="1"/>
</dbReference>
<dbReference type="InterPro" id="IPR042070">
    <property type="entry name" value="PucR_C-HTH_sf"/>
</dbReference>
<dbReference type="OrthoDB" id="143422at2"/>
<comment type="similarity">
    <text evidence="1">Belongs to the CdaR family.</text>
</comment>
<protein>
    <submittedName>
        <fullName evidence="5">Purine catabolism regulatory protein</fullName>
    </submittedName>
</protein>
<evidence type="ECO:0000313" key="6">
    <source>
        <dbReference type="Proteomes" id="UP000199208"/>
    </source>
</evidence>
<dbReference type="AlphaFoldDB" id="A0A1G5RWS6"/>
<feature type="domain" description="PucR C-terminal helix-turn-helix" evidence="3">
    <location>
        <begin position="478"/>
        <end position="535"/>
    </location>
</feature>
<evidence type="ECO:0000256" key="1">
    <source>
        <dbReference type="ARBA" id="ARBA00006754"/>
    </source>
</evidence>
<dbReference type="InterPro" id="IPR025736">
    <property type="entry name" value="PucR_C-HTH_dom"/>
</dbReference>
<evidence type="ECO:0000313" key="5">
    <source>
        <dbReference type="EMBL" id="SCZ78575.1"/>
    </source>
</evidence>
<dbReference type="STRING" id="1120920.SAMN03080599_01309"/>
<dbReference type="InterPro" id="IPR012914">
    <property type="entry name" value="PucR_dom"/>
</dbReference>
<dbReference type="Proteomes" id="UP000199208">
    <property type="component" value="Unassembled WGS sequence"/>
</dbReference>
<dbReference type="Pfam" id="PF13556">
    <property type="entry name" value="HTH_30"/>
    <property type="match status" value="1"/>
</dbReference>
<sequence>MGVSIREILKDKYFKKYQVLAGETGLDREVQAVALFDAPDGYKWFKGKELVITTGYLLQDTKYFMDVLKFLHSHNSAGVGIKVDRYLKKIPEEVIQLCNEIGMPLIDIPFNEAWIDIINAVNSIAVNRFISKLIDVPETHGQVNPRYLQNKILYILSKLSNEINKPITIVQAKDNKTVTYPESYEVDQQINYHGDVEDLGFSYIREIICDKLNIIRIQAVDEDIIPWLMIPIRIRDFQVAKMIIWEEKESIDYFDLFAIRMTSTLLMEIYEQIYIFYNFEGRYYDDFIKGLISGELNSYSKIREFSQGIRRVRISLDNVYTVSVIKATQEGFNLHTYRDRIYNSVLSNLDIHKNIFGIISKVLMVVITDTKGAEADRKSIHKSLEKVLRELNECIRESDFIMGIGSEVNDVISVRRSYIEAIKALEVGQILYENVPVVAFEDLGPFGLLRLENIQKRDFGSNFDKIRPLMEDENGEGLLETLKVFLECESNYNIAAKKLFHHTNTIRYRISKIQQMCDIDLKDPVERLKTEITLRFLDLLE</sequence>
<feature type="domain" description="CdaR GGDEF-like" evidence="4">
    <location>
        <begin position="305"/>
        <end position="427"/>
    </location>
</feature>
<dbReference type="InterPro" id="IPR051448">
    <property type="entry name" value="CdaR-like_regulators"/>
</dbReference>
<dbReference type="Gene3D" id="1.10.10.2840">
    <property type="entry name" value="PucR C-terminal helix-turn-helix domain"/>
    <property type="match status" value="1"/>
</dbReference>
<accession>A0A1G5RWS6</accession>
<evidence type="ECO:0000259" key="3">
    <source>
        <dbReference type="Pfam" id="PF13556"/>
    </source>
</evidence>
<dbReference type="Pfam" id="PF07905">
    <property type="entry name" value="PucR"/>
    <property type="match status" value="1"/>
</dbReference>
<reference evidence="5 6" key="1">
    <citation type="submission" date="2016-10" db="EMBL/GenBank/DDBJ databases">
        <authorList>
            <person name="de Groot N.N."/>
        </authorList>
    </citation>
    <scope>NUCLEOTIDE SEQUENCE [LARGE SCALE GENOMIC DNA]</scope>
    <source>
        <strain evidence="5 6">DSM 2784</strain>
    </source>
</reference>
<keyword evidence="6" id="KW-1185">Reference proteome</keyword>
<dbReference type="RefSeq" id="WP_092590099.1">
    <property type="nucleotide sequence ID" value="NZ_FMWL01000005.1"/>
</dbReference>
<gene>
    <name evidence="5" type="ORF">SAMN03080599_01309</name>
</gene>
<proteinExistence type="inferred from homology"/>
<evidence type="ECO:0000259" key="2">
    <source>
        <dbReference type="Pfam" id="PF07905"/>
    </source>
</evidence>
<name>A0A1G5RWS6_9FIRM</name>
<evidence type="ECO:0000259" key="4">
    <source>
        <dbReference type="Pfam" id="PF17853"/>
    </source>
</evidence>
<organism evidence="5 6">
    <name type="scientific">Acidaminobacter hydrogenoformans DSM 2784</name>
    <dbReference type="NCBI Taxonomy" id="1120920"/>
    <lineage>
        <taxon>Bacteria</taxon>
        <taxon>Bacillati</taxon>
        <taxon>Bacillota</taxon>
        <taxon>Clostridia</taxon>
        <taxon>Peptostreptococcales</taxon>
        <taxon>Acidaminobacteraceae</taxon>
        <taxon>Acidaminobacter</taxon>
    </lineage>
</organism>